<dbReference type="Proteomes" id="UP000234752">
    <property type="component" value="Chromosome eg_2"/>
</dbReference>
<sequence>MLLGLSIEAFTLMHVIISLIGIATGLIWLLAAVGGRWLGPMNAVFLVTTIATTVTGFMFPITAFSPALGVGGVSLAVLAVAAAAHFRRWPVTYIVTAAIALYLNCFVAVVQAFLKIGPLNSLAPTGSEPPFALVQGALFLAFVAMGWLSARRRPLPA</sequence>
<reference evidence="1 2" key="1">
    <citation type="submission" date="2017-12" db="EMBL/GenBank/DDBJ databases">
        <title>Genomes of bacteria within cyanobacterial aggregates.</title>
        <authorList>
            <person name="Cai H."/>
        </authorList>
    </citation>
    <scope>NUCLEOTIDE SEQUENCE [LARGE SCALE GENOMIC DNA]</scope>
    <source>
        <strain evidence="1 2">TH16</strain>
    </source>
</reference>
<name>A0A2K9NI37_9PROT</name>
<dbReference type="AlphaFoldDB" id="A0A2K9NI37"/>
<evidence type="ECO:0000313" key="1">
    <source>
        <dbReference type="EMBL" id="AUN32752.1"/>
    </source>
</evidence>
<keyword evidence="2" id="KW-1185">Reference proteome</keyword>
<dbReference type="RefSeq" id="WP_102114284.1">
    <property type="nucleotide sequence ID" value="NZ_BMGN01000010.1"/>
</dbReference>
<proteinExistence type="predicted"/>
<gene>
    <name evidence="1" type="ORF">C0V82_20810</name>
</gene>
<protein>
    <submittedName>
        <fullName evidence="1">Uncharacterized protein</fullName>
    </submittedName>
</protein>
<organism evidence="1 2">
    <name type="scientific">Niveispirillum cyanobacteriorum</name>
    <dbReference type="NCBI Taxonomy" id="1612173"/>
    <lineage>
        <taxon>Bacteria</taxon>
        <taxon>Pseudomonadati</taxon>
        <taxon>Pseudomonadota</taxon>
        <taxon>Alphaproteobacteria</taxon>
        <taxon>Rhodospirillales</taxon>
        <taxon>Azospirillaceae</taxon>
        <taxon>Niveispirillum</taxon>
    </lineage>
</organism>
<evidence type="ECO:0000313" key="2">
    <source>
        <dbReference type="Proteomes" id="UP000234752"/>
    </source>
</evidence>
<dbReference type="EMBL" id="CP025612">
    <property type="protein sequence ID" value="AUN32752.1"/>
    <property type="molecule type" value="Genomic_DNA"/>
</dbReference>
<dbReference type="KEGG" id="ncb:C0V82_20810"/>
<dbReference type="OrthoDB" id="122197at2"/>
<accession>A0A2K9NI37</accession>